<dbReference type="SMART" id="SM00382">
    <property type="entry name" value="AAA"/>
    <property type="match status" value="1"/>
</dbReference>
<organism evidence="5">
    <name type="scientific">marine sediment metagenome</name>
    <dbReference type="NCBI Taxonomy" id="412755"/>
    <lineage>
        <taxon>unclassified sequences</taxon>
        <taxon>metagenomes</taxon>
        <taxon>ecological metagenomes</taxon>
    </lineage>
</organism>
<dbReference type="Pfam" id="PF01078">
    <property type="entry name" value="Mg_chelatase"/>
    <property type="match status" value="1"/>
</dbReference>
<dbReference type="InterPro" id="IPR001208">
    <property type="entry name" value="MCM_dom"/>
</dbReference>
<dbReference type="InterPro" id="IPR027417">
    <property type="entry name" value="P-loop_NTPase"/>
</dbReference>
<keyword evidence="2" id="KW-0547">Nucleotide-binding</keyword>
<dbReference type="SUPFAM" id="SSF54211">
    <property type="entry name" value="Ribosomal protein S5 domain 2-like"/>
    <property type="match status" value="1"/>
</dbReference>
<dbReference type="Gene3D" id="3.30.230.10">
    <property type="match status" value="1"/>
</dbReference>
<dbReference type="PRINTS" id="PR01657">
    <property type="entry name" value="MCMFAMILY"/>
</dbReference>
<dbReference type="GO" id="GO:0003677">
    <property type="term" value="F:DNA binding"/>
    <property type="evidence" value="ECO:0007669"/>
    <property type="project" value="InterPro"/>
</dbReference>
<dbReference type="NCBIfam" id="TIGR00368">
    <property type="entry name" value="YifB family Mg chelatase-like AAA ATPase"/>
    <property type="match status" value="1"/>
</dbReference>
<gene>
    <name evidence="5" type="ORF">S01H1_03523</name>
</gene>
<feature type="domain" description="AAA+ ATPase" evidence="4">
    <location>
        <begin position="192"/>
        <end position="375"/>
    </location>
</feature>
<dbReference type="Pfam" id="PF13541">
    <property type="entry name" value="ChlI"/>
    <property type="match status" value="1"/>
</dbReference>
<dbReference type="Gene3D" id="3.40.50.300">
    <property type="entry name" value="P-loop containing nucleotide triphosphate hydrolases"/>
    <property type="match status" value="1"/>
</dbReference>
<accession>X0SAZ9</accession>
<dbReference type="InterPro" id="IPR004482">
    <property type="entry name" value="Mg_chelat-rel"/>
</dbReference>
<sequence length="497" mass="54952">VDISRGLPTLAIVGLPDTSVKEARNRVVSAMRNSGFDFPAKRITVNLAPAYIKKAGPSFELPIAVGILAATEKINSANLEEFCFLGELALDGSIRPVKGVLSIVLALVDKGYTKIILPEQNKNEAAVVPGIDVYPVNCLRQAADFLNRELPLEPYILPRSKKEEEHVDLELDFSDVKGQQFAKRALEVAAAGGHNVLLIGPPGAGKTMLAKRMAGILPELTFEEALETTKIYSVAGLLDEGQTIMRKRPFRSPHHTISDIALIGGGSHPKPGEISLAHQGVLFLDELPEFHRNVLEVMRQPLEEGWVRISRSLASHCYPARFVLIAAMNPCPCGYYGHPEKECSCTPHAIQKYMGKISGPLLDRIDMHVQVPALTMKELTMVTTSGEGSDDIQKRVQKARKVQIKRLKNEKIAKKKMVLLFNAHLSSKQIKKYCVIDQESKTLLEGAIRYLGLSARAYDRILKVSRTIADIQQSDSIKPSHVAEAIQYRMLDRNFQN</sequence>
<dbReference type="InterPro" id="IPR003593">
    <property type="entry name" value="AAA+_ATPase"/>
</dbReference>
<evidence type="ECO:0000256" key="2">
    <source>
        <dbReference type="ARBA" id="ARBA00022741"/>
    </source>
</evidence>
<dbReference type="CDD" id="cd00009">
    <property type="entry name" value="AAA"/>
    <property type="match status" value="1"/>
</dbReference>
<dbReference type="InterPro" id="IPR025158">
    <property type="entry name" value="Mg_chelat-rel_C"/>
</dbReference>
<dbReference type="InterPro" id="IPR014721">
    <property type="entry name" value="Ribsml_uS5_D2-typ_fold_subgr"/>
</dbReference>
<dbReference type="GO" id="GO:0005524">
    <property type="term" value="F:ATP binding"/>
    <property type="evidence" value="ECO:0007669"/>
    <property type="project" value="UniProtKB-KW"/>
</dbReference>
<evidence type="ECO:0000259" key="4">
    <source>
        <dbReference type="SMART" id="SM00382"/>
    </source>
</evidence>
<proteinExistence type="inferred from homology"/>
<comment type="similarity">
    <text evidence="1">Belongs to the Mg-chelatase subunits D/I family. ComM subfamily.</text>
</comment>
<dbReference type="Pfam" id="PF13335">
    <property type="entry name" value="Mg_chelatase_C"/>
    <property type="match status" value="1"/>
</dbReference>
<evidence type="ECO:0000313" key="5">
    <source>
        <dbReference type="EMBL" id="GAF78194.1"/>
    </source>
</evidence>
<dbReference type="EMBL" id="BARS01001914">
    <property type="protein sequence ID" value="GAF78194.1"/>
    <property type="molecule type" value="Genomic_DNA"/>
</dbReference>
<dbReference type="PANTHER" id="PTHR32039">
    <property type="entry name" value="MAGNESIUM-CHELATASE SUBUNIT CHLI"/>
    <property type="match status" value="1"/>
</dbReference>
<comment type="caution">
    <text evidence="5">The sequence shown here is derived from an EMBL/GenBank/DDBJ whole genome shotgun (WGS) entry which is preliminary data.</text>
</comment>
<feature type="non-terminal residue" evidence="5">
    <location>
        <position position="1"/>
    </location>
</feature>
<dbReference type="InterPro" id="IPR020568">
    <property type="entry name" value="Ribosomal_Su5_D2-typ_SF"/>
</dbReference>
<dbReference type="AlphaFoldDB" id="X0SAZ9"/>
<protein>
    <recommendedName>
        <fullName evidence="4">AAA+ ATPase domain-containing protein</fullName>
    </recommendedName>
</protein>
<dbReference type="PANTHER" id="PTHR32039:SF7">
    <property type="entry name" value="COMPETENCE PROTEIN COMM"/>
    <property type="match status" value="1"/>
</dbReference>
<dbReference type="InterPro" id="IPR000523">
    <property type="entry name" value="Mg_chelatse_chII-like_cat_dom"/>
</dbReference>
<evidence type="ECO:0000256" key="3">
    <source>
        <dbReference type="ARBA" id="ARBA00022840"/>
    </source>
</evidence>
<reference evidence="5" key="1">
    <citation type="journal article" date="2014" name="Front. Microbiol.">
        <title>High frequency of phylogenetically diverse reductive dehalogenase-homologous genes in deep subseafloor sedimentary metagenomes.</title>
        <authorList>
            <person name="Kawai M."/>
            <person name="Futagami T."/>
            <person name="Toyoda A."/>
            <person name="Takaki Y."/>
            <person name="Nishi S."/>
            <person name="Hori S."/>
            <person name="Arai W."/>
            <person name="Tsubouchi T."/>
            <person name="Morono Y."/>
            <person name="Uchiyama I."/>
            <person name="Ito T."/>
            <person name="Fujiyama A."/>
            <person name="Inagaki F."/>
            <person name="Takami H."/>
        </authorList>
    </citation>
    <scope>NUCLEOTIDE SEQUENCE</scope>
    <source>
        <strain evidence="5">Expedition CK06-06</strain>
    </source>
</reference>
<dbReference type="SUPFAM" id="SSF52540">
    <property type="entry name" value="P-loop containing nucleoside triphosphate hydrolases"/>
    <property type="match status" value="1"/>
</dbReference>
<evidence type="ECO:0000256" key="1">
    <source>
        <dbReference type="ARBA" id="ARBA00006354"/>
    </source>
</evidence>
<dbReference type="InterPro" id="IPR045006">
    <property type="entry name" value="CHLI-like"/>
</dbReference>
<name>X0SAZ9_9ZZZZ</name>
<keyword evidence="3" id="KW-0067">ATP-binding</keyword>